<dbReference type="Pfam" id="PF03119">
    <property type="entry name" value="DNA_ligase_ZBD"/>
    <property type="match status" value="1"/>
</dbReference>
<evidence type="ECO:0000313" key="16">
    <source>
        <dbReference type="Proteomes" id="UP000004018"/>
    </source>
</evidence>
<dbReference type="InterPro" id="IPR033136">
    <property type="entry name" value="DNA_ligase_CS"/>
</dbReference>
<feature type="binding site" evidence="12">
    <location>
        <position position="314"/>
    </location>
    <ligand>
        <name>NAD(+)</name>
        <dbReference type="ChEBI" id="CHEBI:57540"/>
    </ligand>
</feature>
<evidence type="ECO:0000256" key="7">
    <source>
        <dbReference type="ARBA" id="ARBA00022842"/>
    </source>
</evidence>
<comment type="caution">
    <text evidence="15">The sequence shown here is derived from an EMBL/GenBank/DDBJ whole genome shotgun (WGS) entry which is preliminary data.</text>
</comment>
<keyword evidence="9 12" id="KW-0234">DNA repair</keyword>
<evidence type="ECO:0000256" key="1">
    <source>
        <dbReference type="ARBA" id="ARBA00004067"/>
    </source>
</evidence>
<dbReference type="InterPro" id="IPR018239">
    <property type="entry name" value="DNA_ligase_AS"/>
</dbReference>
<dbReference type="Pfam" id="PF03120">
    <property type="entry name" value="OB_DNA_ligase"/>
    <property type="match status" value="1"/>
</dbReference>
<dbReference type="Gene3D" id="2.40.50.140">
    <property type="entry name" value="Nucleic acid-binding proteins"/>
    <property type="match status" value="1"/>
</dbReference>
<dbReference type="Gene3D" id="1.10.287.610">
    <property type="entry name" value="Helix hairpin bin"/>
    <property type="match status" value="1"/>
</dbReference>
<sequence length="668" mass="73899">MTKREEQEKVRLAEIKKQLAELSYQYYTLDAPTVSDYEYDMLYRELETLEKKYPQWVTPDSPTQRIGSKISGTFAKYTHDRPMLSLGDVFSDEEVREFDARVRQELPGERVAYVVELKIDGLAVNLIYEKGRFVRGVTRGDGHVGEDITHNVRTIRTVPLHISDLSDHVEIRGEVYMPIPAFRALNEQRSADELEPFANPRNAAAGSLRQQDPQVAAERKLSFFAYALGGTSDWRPESQEALLQTLRNLHFPVNREYRTFTDIQDVIAYIHTWDTRRDTLSYATDGMVIKVNSFAQQQMLGNTVKIPRWAIAYKFPPEQARTKVLQIRVGVGRTGVLTPTAELQPVRLAGTTVKSATLHNEEYIRSKDIRIGDTVLIQKAGEIIPEVVRPVMEARTGREVVFVMPTQCPSCGGQVQREAGEAAVRCVNPACPAMVAEQIAHFVSRPAMNIEGLGTAIVKQLIDHGLIHDVADLFLLHKEEILPLEGFGEKSADNLLQSIAAAKEAGLGRLLFALGIRFVGAKAGRILAETFGSMQALAAADIATLTAVETIGPRIAESVAAYFADSQKVRVIQKLAAAGVGMTEKKRQLINTSFDGEIVVLTGKLQHFSRKEAEAAISARGGSCTATVTKKTTLVVCGADPGSKYDKAKALGTPTIGEEEFCDRLNRE</sequence>
<evidence type="ECO:0000256" key="5">
    <source>
        <dbReference type="ARBA" id="ARBA00022763"/>
    </source>
</evidence>
<keyword evidence="8 12" id="KW-0520">NAD</keyword>
<keyword evidence="5 12" id="KW-0227">DNA damage</keyword>
<proteinExistence type="inferred from homology"/>
<dbReference type="CDD" id="cd00114">
    <property type="entry name" value="LIGANc"/>
    <property type="match status" value="1"/>
</dbReference>
<keyword evidence="6 12" id="KW-0862">Zinc</keyword>
<evidence type="ECO:0000313" key="15">
    <source>
        <dbReference type="EMBL" id="EGL42356.1"/>
    </source>
</evidence>
<keyword evidence="10 12" id="KW-0464">Manganese</keyword>
<dbReference type="GO" id="GO:0003911">
    <property type="term" value="F:DNA ligase (NAD+) activity"/>
    <property type="evidence" value="ECO:0007669"/>
    <property type="project" value="UniProtKB-EC"/>
</dbReference>
<feature type="binding site" evidence="12">
    <location>
        <position position="408"/>
    </location>
    <ligand>
        <name>Zn(2+)</name>
        <dbReference type="ChEBI" id="CHEBI:29105"/>
    </ligand>
</feature>
<dbReference type="PROSITE" id="PS50172">
    <property type="entry name" value="BRCT"/>
    <property type="match status" value="1"/>
</dbReference>
<dbReference type="Proteomes" id="UP000004018">
    <property type="component" value="Unassembled WGS sequence"/>
</dbReference>
<dbReference type="HAMAP" id="MF_01588">
    <property type="entry name" value="DNA_ligase_A"/>
    <property type="match status" value="1"/>
</dbReference>
<gene>
    <name evidence="12 15" type="primary">ligA</name>
    <name evidence="15" type="ORF">HMPREF1039_0839</name>
</gene>
<feature type="binding site" evidence="12">
    <location>
        <position position="431"/>
    </location>
    <ligand>
        <name>Zn(2+)</name>
        <dbReference type="ChEBI" id="CHEBI:29105"/>
    </ligand>
</feature>
<evidence type="ECO:0000256" key="12">
    <source>
        <dbReference type="HAMAP-Rule" id="MF_01588"/>
    </source>
</evidence>
<protein>
    <recommendedName>
        <fullName evidence="12 13">DNA ligase</fullName>
        <ecNumber evidence="12 13">6.5.1.2</ecNumber>
    </recommendedName>
    <alternativeName>
        <fullName evidence="12">Polydeoxyribonucleotide synthase [NAD(+)]</fullName>
    </alternativeName>
</protein>
<dbReference type="Gene3D" id="1.10.150.20">
    <property type="entry name" value="5' to 3' exonuclease, C-terminal subdomain"/>
    <property type="match status" value="2"/>
</dbReference>
<keyword evidence="2 12" id="KW-0436">Ligase</keyword>
<feature type="binding site" evidence="12">
    <location>
        <begin position="85"/>
        <end position="86"/>
    </location>
    <ligand>
        <name>NAD(+)</name>
        <dbReference type="ChEBI" id="CHEBI:57540"/>
    </ligand>
</feature>
<dbReference type="InterPro" id="IPR036420">
    <property type="entry name" value="BRCT_dom_sf"/>
</dbReference>
<dbReference type="SMART" id="SM00292">
    <property type="entry name" value="BRCT"/>
    <property type="match status" value="1"/>
</dbReference>
<dbReference type="SUPFAM" id="SSF50249">
    <property type="entry name" value="Nucleic acid-binding proteins"/>
    <property type="match status" value="1"/>
</dbReference>
<dbReference type="Gene3D" id="3.40.50.10190">
    <property type="entry name" value="BRCT domain"/>
    <property type="match status" value="1"/>
</dbReference>
<dbReference type="PIRSF" id="PIRSF001604">
    <property type="entry name" value="LigA"/>
    <property type="match status" value="1"/>
</dbReference>
<dbReference type="PANTHER" id="PTHR23389">
    <property type="entry name" value="CHROMOSOME TRANSMISSION FIDELITY FACTOR 18"/>
    <property type="match status" value="1"/>
</dbReference>
<feature type="binding site" evidence="12">
    <location>
        <position position="174"/>
    </location>
    <ligand>
        <name>NAD(+)</name>
        <dbReference type="ChEBI" id="CHEBI:57540"/>
    </ligand>
</feature>
<feature type="active site" description="N6-AMP-lysine intermediate" evidence="12">
    <location>
        <position position="118"/>
    </location>
</feature>
<keyword evidence="7 12" id="KW-0460">Magnesium</keyword>
<evidence type="ECO:0000256" key="4">
    <source>
        <dbReference type="ARBA" id="ARBA00022723"/>
    </source>
</evidence>
<dbReference type="InterPro" id="IPR013839">
    <property type="entry name" value="DNAligase_adenylation"/>
</dbReference>
<dbReference type="PANTHER" id="PTHR23389:SF9">
    <property type="entry name" value="DNA LIGASE"/>
    <property type="match status" value="1"/>
</dbReference>
<dbReference type="Pfam" id="PF00533">
    <property type="entry name" value="BRCT"/>
    <property type="match status" value="1"/>
</dbReference>
<dbReference type="Pfam" id="PF14520">
    <property type="entry name" value="HHH_5"/>
    <property type="match status" value="1"/>
</dbReference>
<evidence type="ECO:0000256" key="9">
    <source>
        <dbReference type="ARBA" id="ARBA00023204"/>
    </source>
</evidence>
<dbReference type="InterPro" id="IPR041663">
    <property type="entry name" value="DisA/LigA_HHH"/>
</dbReference>
<keyword evidence="3 12" id="KW-0235">DNA replication</keyword>
<dbReference type="InterPro" id="IPR004149">
    <property type="entry name" value="Znf_DNAligase_C4"/>
</dbReference>
<dbReference type="InterPro" id="IPR010994">
    <property type="entry name" value="RuvA_2-like"/>
</dbReference>
<evidence type="ECO:0000256" key="6">
    <source>
        <dbReference type="ARBA" id="ARBA00022833"/>
    </source>
</evidence>
<organism evidence="15 16">
    <name type="scientific">Megasphaera lornae</name>
    <dbReference type="NCBI Taxonomy" id="1000568"/>
    <lineage>
        <taxon>Bacteria</taxon>
        <taxon>Bacillati</taxon>
        <taxon>Bacillota</taxon>
        <taxon>Negativicutes</taxon>
        <taxon>Veillonellales</taxon>
        <taxon>Veillonellaceae</taxon>
        <taxon>Megasphaera</taxon>
    </lineage>
</organism>
<comment type="catalytic activity">
    <reaction evidence="11 12 13">
        <text>NAD(+) + (deoxyribonucleotide)n-3'-hydroxyl + 5'-phospho-(deoxyribonucleotide)m = (deoxyribonucleotide)n+m + AMP + beta-nicotinamide D-nucleotide.</text>
        <dbReference type="EC" id="6.5.1.2"/>
    </reaction>
</comment>
<dbReference type="InterPro" id="IPR004150">
    <property type="entry name" value="NAD_DNA_ligase_OB"/>
</dbReference>
<evidence type="ECO:0000256" key="2">
    <source>
        <dbReference type="ARBA" id="ARBA00022598"/>
    </source>
</evidence>
<evidence type="ECO:0000256" key="3">
    <source>
        <dbReference type="ARBA" id="ARBA00022705"/>
    </source>
</evidence>
<dbReference type="Pfam" id="PF12826">
    <property type="entry name" value="HHH_2"/>
    <property type="match status" value="1"/>
</dbReference>
<accession>A0ABN0D249</accession>
<dbReference type="EC" id="6.5.1.2" evidence="12 13"/>
<dbReference type="PROSITE" id="PS01055">
    <property type="entry name" value="DNA_LIGASE_N1"/>
    <property type="match status" value="1"/>
</dbReference>
<comment type="function">
    <text evidence="1 12">DNA ligase that catalyzes the formation of phosphodiester linkages between 5'-phosphoryl and 3'-hydroxyl groups in double-stranded DNA using NAD as a coenzyme and as the energy source for the reaction. It is essential for DNA replication and repair of damaged DNA.</text>
</comment>
<reference evidence="15 16" key="1">
    <citation type="submission" date="2011-04" db="EMBL/GenBank/DDBJ databases">
        <authorList>
            <person name="Harkins D.M."/>
            <person name="Madupu R."/>
            <person name="Durkin A.S."/>
            <person name="Torralba M."/>
            <person name="Methe B."/>
            <person name="Sutton G.G."/>
            <person name="Nelson K.E."/>
        </authorList>
    </citation>
    <scope>NUCLEOTIDE SEQUENCE [LARGE SCALE GENOMIC DNA]</scope>
    <source>
        <strain evidence="15 16">UPII 199-6</strain>
    </source>
</reference>
<evidence type="ECO:0000256" key="11">
    <source>
        <dbReference type="ARBA" id="ARBA00034005"/>
    </source>
</evidence>
<dbReference type="EMBL" id="AFIJ01000004">
    <property type="protein sequence ID" value="EGL42356.1"/>
    <property type="molecule type" value="Genomic_DNA"/>
</dbReference>
<dbReference type="Gene3D" id="3.30.470.30">
    <property type="entry name" value="DNA ligase/mRNA capping enzyme"/>
    <property type="match status" value="1"/>
</dbReference>
<feature type="domain" description="BRCT" evidence="14">
    <location>
        <begin position="589"/>
        <end position="668"/>
    </location>
</feature>
<keyword evidence="4 12" id="KW-0479">Metal-binding</keyword>
<evidence type="ECO:0000259" key="14">
    <source>
        <dbReference type="PROSITE" id="PS50172"/>
    </source>
</evidence>
<feature type="binding site" evidence="12">
    <location>
        <position position="116"/>
    </location>
    <ligand>
        <name>NAD(+)</name>
        <dbReference type="ChEBI" id="CHEBI:57540"/>
    </ligand>
</feature>
<dbReference type="Gene3D" id="6.20.10.30">
    <property type="match status" value="1"/>
</dbReference>
<keyword evidence="16" id="KW-1185">Reference proteome</keyword>
<dbReference type="InterPro" id="IPR013840">
    <property type="entry name" value="DNAligase_N"/>
</dbReference>
<dbReference type="PROSITE" id="PS01056">
    <property type="entry name" value="DNA_LIGASE_N2"/>
    <property type="match status" value="1"/>
</dbReference>
<evidence type="ECO:0000256" key="13">
    <source>
        <dbReference type="RuleBase" id="RU000618"/>
    </source>
</evidence>
<feature type="binding site" evidence="12">
    <location>
        <position position="139"/>
    </location>
    <ligand>
        <name>NAD(+)</name>
        <dbReference type="ChEBI" id="CHEBI:57540"/>
    </ligand>
</feature>
<dbReference type="SUPFAM" id="SSF47781">
    <property type="entry name" value="RuvA domain 2-like"/>
    <property type="match status" value="1"/>
</dbReference>
<dbReference type="InterPro" id="IPR001679">
    <property type="entry name" value="DNA_ligase"/>
</dbReference>
<dbReference type="SUPFAM" id="SSF52113">
    <property type="entry name" value="BRCT domain"/>
    <property type="match status" value="1"/>
</dbReference>
<name>A0ABN0D249_9FIRM</name>
<dbReference type="RefSeq" id="WP_007390363.1">
    <property type="nucleotide sequence ID" value="NZ_AFIJ01000004.1"/>
</dbReference>
<dbReference type="InterPro" id="IPR012340">
    <property type="entry name" value="NA-bd_OB-fold"/>
</dbReference>
<dbReference type="SUPFAM" id="SSF56091">
    <property type="entry name" value="DNA ligase/mRNA capping enzyme, catalytic domain"/>
    <property type="match status" value="1"/>
</dbReference>
<comment type="similarity">
    <text evidence="12">Belongs to the NAD-dependent DNA ligase family. LigA subfamily.</text>
</comment>
<dbReference type="NCBIfam" id="TIGR00575">
    <property type="entry name" value="dnlj"/>
    <property type="match status" value="1"/>
</dbReference>
<feature type="binding site" evidence="12">
    <location>
        <position position="426"/>
    </location>
    <ligand>
        <name>Zn(2+)</name>
        <dbReference type="ChEBI" id="CHEBI:29105"/>
    </ligand>
</feature>
<evidence type="ECO:0000256" key="8">
    <source>
        <dbReference type="ARBA" id="ARBA00023027"/>
    </source>
</evidence>
<feature type="binding site" evidence="12">
    <location>
        <position position="411"/>
    </location>
    <ligand>
        <name>Zn(2+)</name>
        <dbReference type="ChEBI" id="CHEBI:29105"/>
    </ligand>
</feature>
<feature type="binding site" evidence="12">
    <location>
        <position position="290"/>
    </location>
    <ligand>
        <name>NAD(+)</name>
        <dbReference type="ChEBI" id="CHEBI:57540"/>
    </ligand>
</feature>
<evidence type="ECO:0000256" key="10">
    <source>
        <dbReference type="ARBA" id="ARBA00023211"/>
    </source>
</evidence>
<dbReference type="NCBIfam" id="NF005932">
    <property type="entry name" value="PRK07956.1"/>
    <property type="match status" value="1"/>
</dbReference>
<feature type="binding site" evidence="12">
    <location>
        <begin position="36"/>
        <end position="40"/>
    </location>
    <ligand>
        <name>NAD(+)</name>
        <dbReference type="ChEBI" id="CHEBI:57540"/>
    </ligand>
</feature>
<dbReference type="CDD" id="cd17748">
    <property type="entry name" value="BRCT_DNA_ligase_like"/>
    <property type="match status" value="1"/>
</dbReference>
<dbReference type="SMART" id="SM00532">
    <property type="entry name" value="LIGANc"/>
    <property type="match status" value="1"/>
</dbReference>
<dbReference type="InterPro" id="IPR003583">
    <property type="entry name" value="Hlx-hairpin-Hlx_DNA-bd_motif"/>
</dbReference>
<dbReference type="Pfam" id="PF01653">
    <property type="entry name" value="DNA_ligase_aden"/>
    <property type="match status" value="1"/>
</dbReference>
<dbReference type="InterPro" id="IPR001357">
    <property type="entry name" value="BRCT_dom"/>
</dbReference>
<dbReference type="SMART" id="SM00278">
    <property type="entry name" value="HhH1"/>
    <property type="match status" value="3"/>
</dbReference>
<comment type="cofactor">
    <cofactor evidence="12">
        <name>Mg(2+)</name>
        <dbReference type="ChEBI" id="CHEBI:18420"/>
    </cofactor>
    <cofactor evidence="12">
        <name>Mn(2+)</name>
        <dbReference type="ChEBI" id="CHEBI:29035"/>
    </cofactor>
</comment>